<name>A0A3L5TRU7_MYTGA</name>
<dbReference type="PANTHER" id="PTHR24416:SF604">
    <property type="entry name" value="RECEPTOR PROTEIN-TYROSINE KINASE"/>
    <property type="match status" value="1"/>
</dbReference>
<dbReference type="Proteomes" id="UP000266721">
    <property type="component" value="Unassembled WGS sequence"/>
</dbReference>
<reference evidence="1 2" key="1">
    <citation type="journal article" date="2016" name="PLoS ONE">
        <title>A First Insight into the Genome of the Filter-Feeder Mussel Mytilus galloprovincialis.</title>
        <authorList>
            <person name="Murgarella M."/>
            <person name="Puiu D."/>
            <person name="Novoa B."/>
            <person name="Figueras A."/>
            <person name="Posada D."/>
            <person name="Canchaya C."/>
        </authorList>
    </citation>
    <scope>NUCLEOTIDE SEQUENCE [LARGE SCALE GENOMIC DNA]</scope>
    <source>
        <tissue evidence="1">Muscle</tissue>
    </source>
</reference>
<dbReference type="EMBL" id="KV587864">
    <property type="protein sequence ID" value="OPL32646.1"/>
    <property type="molecule type" value="Genomic_DNA"/>
</dbReference>
<dbReference type="InterPro" id="IPR050122">
    <property type="entry name" value="RTK"/>
</dbReference>
<dbReference type="GO" id="GO:0043235">
    <property type="term" value="C:receptor complex"/>
    <property type="evidence" value="ECO:0007669"/>
    <property type="project" value="TreeGrafter"/>
</dbReference>
<feature type="non-terminal residue" evidence="1">
    <location>
        <position position="182"/>
    </location>
</feature>
<dbReference type="GO" id="GO:0004714">
    <property type="term" value="F:transmembrane receptor protein tyrosine kinase activity"/>
    <property type="evidence" value="ECO:0007669"/>
    <property type="project" value="TreeGrafter"/>
</dbReference>
<gene>
    <name evidence="1" type="ORF">AM593_00999</name>
</gene>
<comment type="caution">
    <text evidence="1">The sequence shown here is derived from an EMBL/GenBank/DDBJ whole genome shotgun (WGS) entry which is preliminary data.</text>
</comment>
<dbReference type="PANTHER" id="PTHR24416">
    <property type="entry name" value="TYROSINE-PROTEIN KINASE RECEPTOR"/>
    <property type="match status" value="1"/>
</dbReference>
<dbReference type="InterPro" id="IPR011009">
    <property type="entry name" value="Kinase-like_dom_sf"/>
</dbReference>
<dbReference type="AlphaFoldDB" id="A0A3L5TRU7"/>
<dbReference type="GO" id="GO:0007169">
    <property type="term" value="P:cell surface receptor protein tyrosine kinase signaling pathway"/>
    <property type="evidence" value="ECO:0007669"/>
    <property type="project" value="TreeGrafter"/>
</dbReference>
<feature type="non-terminal residue" evidence="1">
    <location>
        <position position="1"/>
    </location>
</feature>
<keyword evidence="2" id="KW-1185">Reference proteome</keyword>
<dbReference type="SUPFAM" id="SSF56112">
    <property type="entry name" value="Protein kinase-like (PK-like)"/>
    <property type="match status" value="1"/>
</dbReference>
<dbReference type="GO" id="GO:0045664">
    <property type="term" value="P:regulation of neuron differentiation"/>
    <property type="evidence" value="ECO:0007669"/>
    <property type="project" value="TreeGrafter"/>
</dbReference>
<accession>A0A3L5TRU7</accession>
<evidence type="ECO:0000313" key="2">
    <source>
        <dbReference type="Proteomes" id="UP000266721"/>
    </source>
</evidence>
<sequence length="182" mass="21245">LSIVREKVQKNSKSRRFWDESINWKKGTALVPVKWMSPEAFTDGVFTSKTDVRYQLMTNCWADDSRSRPNFTTIKETLTSIEQNNLEQYAAKQNIDTGFGIQTNDDQTRTGQNLTMSSNSCYITNNFDTKEGRNGNINKNGSEFRCSGRIWANNYYIDCKLRQYNPTWRLECWISRLNDFTL</sequence>
<evidence type="ECO:0000313" key="1">
    <source>
        <dbReference type="EMBL" id="OPL32646.1"/>
    </source>
</evidence>
<dbReference type="GO" id="GO:0005886">
    <property type="term" value="C:plasma membrane"/>
    <property type="evidence" value="ECO:0007669"/>
    <property type="project" value="TreeGrafter"/>
</dbReference>
<proteinExistence type="predicted"/>
<protein>
    <submittedName>
        <fullName evidence="1">Uncharacterized protein</fullName>
    </submittedName>
</protein>
<organism evidence="1 2">
    <name type="scientific">Mytilus galloprovincialis</name>
    <name type="common">Mediterranean mussel</name>
    <dbReference type="NCBI Taxonomy" id="29158"/>
    <lineage>
        <taxon>Eukaryota</taxon>
        <taxon>Metazoa</taxon>
        <taxon>Spiralia</taxon>
        <taxon>Lophotrochozoa</taxon>
        <taxon>Mollusca</taxon>
        <taxon>Bivalvia</taxon>
        <taxon>Autobranchia</taxon>
        <taxon>Pteriomorphia</taxon>
        <taxon>Mytilida</taxon>
        <taxon>Mytiloidea</taxon>
        <taxon>Mytilidae</taxon>
        <taxon>Mytilinae</taxon>
        <taxon>Mytilus</taxon>
    </lineage>
</organism>